<keyword evidence="1" id="KW-0812">Transmembrane</keyword>
<protein>
    <submittedName>
        <fullName evidence="2">Uncharacterized protein</fullName>
    </submittedName>
</protein>
<keyword evidence="1" id="KW-1133">Transmembrane helix</keyword>
<sequence>MPCNNEILTAPFRLLPSPALKRIPLEMGICTRAAVNPENTTVTVALVAMVVSKVLPVLLVKMALVANKALKVLLVKKALVANKALKVLLVKMVLVAMVVSNLLTVQLVKMVLVVMVVSKILAVLLVKMALVAMVVGNLLTVQLVKMVLVVMVVSKILAVLLVKMALVAIVVSNLLAVQLVKMVLVDMAITISPHTNMGVLKDKVAVATIGGTLYHGIIVVLLARKSALEVLMAQMIMIALMATKGQVVPVTKVTLKVLETKGYTLFKDEPRFISWYNDMDIV</sequence>
<dbReference type="AlphaFoldDB" id="A0A9W8E8U9"/>
<keyword evidence="1" id="KW-0472">Membrane</keyword>
<proteinExistence type="predicted"/>
<organism evidence="2 3">
    <name type="scientific">Dispira parvispora</name>
    <dbReference type="NCBI Taxonomy" id="1520584"/>
    <lineage>
        <taxon>Eukaryota</taxon>
        <taxon>Fungi</taxon>
        <taxon>Fungi incertae sedis</taxon>
        <taxon>Zoopagomycota</taxon>
        <taxon>Kickxellomycotina</taxon>
        <taxon>Dimargaritomycetes</taxon>
        <taxon>Dimargaritales</taxon>
        <taxon>Dimargaritaceae</taxon>
        <taxon>Dispira</taxon>
    </lineage>
</organism>
<reference evidence="2" key="1">
    <citation type="submission" date="2022-07" db="EMBL/GenBank/DDBJ databases">
        <title>Phylogenomic reconstructions and comparative analyses of Kickxellomycotina fungi.</title>
        <authorList>
            <person name="Reynolds N.K."/>
            <person name="Stajich J.E."/>
            <person name="Barry K."/>
            <person name="Grigoriev I.V."/>
            <person name="Crous P."/>
            <person name="Smith M.E."/>
        </authorList>
    </citation>
    <scope>NUCLEOTIDE SEQUENCE</scope>
    <source>
        <strain evidence="2">RSA 1196</strain>
    </source>
</reference>
<evidence type="ECO:0000256" key="1">
    <source>
        <dbReference type="SAM" id="Phobius"/>
    </source>
</evidence>
<feature type="transmembrane region" description="Helical" evidence="1">
    <location>
        <begin position="204"/>
        <end position="223"/>
    </location>
</feature>
<feature type="transmembrane region" description="Helical" evidence="1">
    <location>
        <begin position="87"/>
        <end position="108"/>
    </location>
</feature>
<evidence type="ECO:0000313" key="3">
    <source>
        <dbReference type="Proteomes" id="UP001150925"/>
    </source>
</evidence>
<gene>
    <name evidence="2" type="ORF">IWQ62_001630</name>
</gene>
<feature type="transmembrane region" description="Helical" evidence="1">
    <location>
        <begin position="44"/>
        <end position="66"/>
    </location>
</feature>
<dbReference type="Proteomes" id="UP001150925">
    <property type="component" value="Unassembled WGS sequence"/>
</dbReference>
<dbReference type="EMBL" id="JANBPY010000280">
    <property type="protein sequence ID" value="KAJ1967798.1"/>
    <property type="molecule type" value="Genomic_DNA"/>
</dbReference>
<feature type="transmembrane region" description="Helical" evidence="1">
    <location>
        <begin position="120"/>
        <end position="144"/>
    </location>
</feature>
<name>A0A9W8E8U9_9FUNG</name>
<feature type="transmembrane region" description="Helical" evidence="1">
    <location>
        <begin position="156"/>
        <end position="184"/>
    </location>
</feature>
<keyword evidence="3" id="KW-1185">Reference proteome</keyword>
<comment type="caution">
    <text evidence="2">The sequence shown here is derived from an EMBL/GenBank/DDBJ whole genome shotgun (WGS) entry which is preliminary data.</text>
</comment>
<evidence type="ECO:0000313" key="2">
    <source>
        <dbReference type="EMBL" id="KAJ1967798.1"/>
    </source>
</evidence>
<accession>A0A9W8E8U9</accession>